<feature type="domain" description="Zinc finger PHD-type" evidence="5">
    <location>
        <begin position="315"/>
        <end position="380"/>
    </location>
</feature>
<feature type="domain" description="Zinc finger PHD-type" evidence="5">
    <location>
        <begin position="436"/>
        <end position="500"/>
    </location>
</feature>
<dbReference type="SUPFAM" id="SSF57889">
    <property type="entry name" value="Cysteine-rich domain"/>
    <property type="match status" value="5"/>
</dbReference>
<dbReference type="Pfam" id="PF03107">
    <property type="entry name" value="C1_2"/>
    <property type="match status" value="3"/>
</dbReference>
<keyword evidence="2" id="KW-0677">Repeat</keyword>
<keyword evidence="4" id="KW-0862">Zinc</keyword>
<dbReference type="SMART" id="SM00249">
    <property type="entry name" value="PHD"/>
    <property type="match status" value="3"/>
</dbReference>
<keyword evidence="3" id="KW-0863">Zinc-finger</keyword>
<dbReference type="EMBL" id="JBEAFC010000012">
    <property type="protein sequence ID" value="KAL1534164.1"/>
    <property type="molecule type" value="Genomic_DNA"/>
</dbReference>
<evidence type="ECO:0000256" key="2">
    <source>
        <dbReference type="ARBA" id="ARBA00022737"/>
    </source>
</evidence>
<dbReference type="PANTHER" id="PTHR32410">
    <property type="entry name" value="CYSTEINE/HISTIDINE-RICH C1 DOMAIN FAMILY PROTEIN"/>
    <property type="match status" value="1"/>
</dbReference>
<dbReference type="InterPro" id="IPR053192">
    <property type="entry name" value="Vacuole_Formation_Reg"/>
</dbReference>
<dbReference type="Proteomes" id="UP001567538">
    <property type="component" value="Unassembled WGS sequence"/>
</dbReference>
<gene>
    <name evidence="6" type="ORF">AAHA92_30383</name>
</gene>
<evidence type="ECO:0000256" key="4">
    <source>
        <dbReference type="ARBA" id="ARBA00022833"/>
    </source>
</evidence>
<evidence type="ECO:0000313" key="6">
    <source>
        <dbReference type="EMBL" id="KAL1534164.1"/>
    </source>
</evidence>
<evidence type="ECO:0000313" key="7">
    <source>
        <dbReference type="Proteomes" id="UP001567538"/>
    </source>
</evidence>
<keyword evidence="1" id="KW-0479">Metal-binding</keyword>
<name>A0ABD1FQP0_SALDI</name>
<proteinExistence type="predicted"/>
<dbReference type="InterPro" id="IPR004146">
    <property type="entry name" value="DC1"/>
</dbReference>
<evidence type="ECO:0000259" key="5">
    <source>
        <dbReference type="SMART" id="SM00249"/>
    </source>
</evidence>
<feature type="domain" description="Zinc finger PHD-type" evidence="5">
    <location>
        <begin position="33"/>
        <end position="96"/>
    </location>
</feature>
<protein>
    <recommendedName>
        <fullName evidence="5">Zinc finger PHD-type domain-containing protein</fullName>
    </recommendedName>
</protein>
<accession>A0ABD1FQP0</accession>
<evidence type="ECO:0000256" key="3">
    <source>
        <dbReference type="ARBA" id="ARBA00022771"/>
    </source>
</evidence>
<dbReference type="AlphaFoldDB" id="A0ABD1FQP0"/>
<keyword evidence="7" id="KW-1185">Reference proteome</keyword>
<comment type="caution">
    <text evidence="6">The sequence shown here is derived from an EMBL/GenBank/DDBJ whole genome shotgun (WGS) entry which is preliminary data.</text>
</comment>
<dbReference type="GO" id="GO:0008270">
    <property type="term" value="F:zinc ion binding"/>
    <property type="evidence" value="ECO:0007669"/>
    <property type="project" value="UniProtKB-KW"/>
</dbReference>
<dbReference type="InterPro" id="IPR001965">
    <property type="entry name" value="Znf_PHD"/>
</dbReference>
<sequence length="601" mass="68378">MSEKEKQKEVFLDHSSHQHPFILTSEPADRRRYCWGCLRYIFSGETVYRCIHRCKYYTLHEECAEMPREITLSSHLQHSLIQKQLSKYPSKCAVCKVRVQVIGYYCSSPYPCDFQIHLGCVHSMDVTGEPSRTKHPSHPQHDLKLLWRPGRAASIRCDACGGIHSGNSYVCTVCSYSINESCAALAVTVDGPHLHGHPLSLAYRLPREYSKICRYVVHLNCAATASPLIKDVDPSVIAVPVHDVAEELIGPFVTKLGVKIMLSSDNEIVNGEYKFHSSDHRLRLISPPLHNPEESCHDDNDDEEDDADLNYSKFVCDACTAPISSSYKYISCSDCNYFLHLACFQLPPEIPSHPLHPNPHHILTLHTRPKLNFVYCNICGFYTNGLFYSCNKCIFKVDIKCVSLPDTIKHAAHPHHRPNLLTTVVTSQRDFYFVRMCNECGSDAFGHVCYTCDVCQIILHSKCAVLPAQVSNPRWDKHPLPLTFHATANHPSDFYCEVCEKQMHPKMWMYHCRDCDVSIHPKCLPTSGAYRNIKFGHRYDIGTLHQHPIVHQLTNKLRCDVCGKRNVHGTRGFQCGSHKCDFFMCFHSCGAKHRNVIHAID</sequence>
<organism evidence="6 7">
    <name type="scientific">Salvia divinorum</name>
    <name type="common">Maria pastora</name>
    <name type="synonym">Diviner's sage</name>
    <dbReference type="NCBI Taxonomy" id="28513"/>
    <lineage>
        <taxon>Eukaryota</taxon>
        <taxon>Viridiplantae</taxon>
        <taxon>Streptophyta</taxon>
        <taxon>Embryophyta</taxon>
        <taxon>Tracheophyta</taxon>
        <taxon>Spermatophyta</taxon>
        <taxon>Magnoliopsida</taxon>
        <taxon>eudicotyledons</taxon>
        <taxon>Gunneridae</taxon>
        <taxon>Pentapetalae</taxon>
        <taxon>asterids</taxon>
        <taxon>lamiids</taxon>
        <taxon>Lamiales</taxon>
        <taxon>Lamiaceae</taxon>
        <taxon>Nepetoideae</taxon>
        <taxon>Mentheae</taxon>
        <taxon>Salviinae</taxon>
        <taxon>Salvia</taxon>
        <taxon>Salvia subgen. Calosphace</taxon>
    </lineage>
</organism>
<evidence type="ECO:0000256" key="1">
    <source>
        <dbReference type="ARBA" id="ARBA00022723"/>
    </source>
</evidence>
<dbReference type="PANTHER" id="PTHR32410:SF216">
    <property type="entry name" value="PHORBOL-ESTER_DAG-TYPE DOMAIN-CONTAINING PROTEIN"/>
    <property type="match status" value="1"/>
</dbReference>
<reference evidence="6 7" key="1">
    <citation type="submission" date="2024-06" db="EMBL/GenBank/DDBJ databases">
        <title>A chromosome level genome sequence of Diviner's sage (Salvia divinorum).</title>
        <authorList>
            <person name="Ford S.A."/>
            <person name="Ro D.-K."/>
            <person name="Ness R.W."/>
            <person name="Phillips M.A."/>
        </authorList>
    </citation>
    <scope>NUCLEOTIDE SEQUENCE [LARGE SCALE GENOMIC DNA]</scope>
    <source>
        <strain evidence="6">SAF-2024a</strain>
        <tissue evidence="6">Leaf</tissue>
    </source>
</reference>
<dbReference type="InterPro" id="IPR046349">
    <property type="entry name" value="C1-like_sf"/>
</dbReference>